<sequence>MKRFIEGESRSQITLLPESLDDYISEDNPVRAVEAFIDELDLCALGFAGVRPAVTGRPSYHPSILLKLYLYGYLNRLQSSRRLERECQRNVELMWLTGKLAPDFKTIADFRHDNGQAIRNVCREFVLLCRRLNLFTQAIVAIDGSKFKAVNAHDRNFTCAKVDKRVKEIERSIDEYLVAIETADRNPSEVTETKTAHLHRKIETLKREMRDLKGMQAQLEASGGQVSLTDPDARAMATSTSRGLVGYNVQTAVETEHHLIVAHEVTNVGSDRRQLAKMAKQAQEIMPDQELQAIADRGYFNGEEVLACDQAGITTYVSKPMTSEAKAEGRFDKSDFVYQHDTDTYRCPAGSQLIRRFARVEAGHLIHRYWSSDCPRCPIKAQCTPSDYRRVSRWEHEAVLEAMQKRLDGKPNVMRIRRQTVEHPFGTIKFWMGARHFLMRTLAHVQTEMSLHVLAYNLKRVIQIVGMTTLMAAIKA</sequence>
<feature type="domain" description="Transposase DDE" evidence="3">
    <location>
        <begin position="347"/>
        <end position="461"/>
    </location>
</feature>
<keyword evidence="1" id="KW-0175">Coiled coil</keyword>
<name>A0A084XUS1_9PROT</name>
<dbReference type="InterPro" id="IPR025668">
    <property type="entry name" value="Tnp_DDE_dom"/>
</dbReference>
<evidence type="ECO:0000256" key="1">
    <source>
        <dbReference type="SAM" id="Coils"/>
    </source>
</evidence>
<reference evidence="4 5" key="1">
    <citation type="submission" date="2014-07" db="EMBL/GenBank/DDBJ databases">
        <title>Expanding our view of genomic diversity in Candidatus Accumulibacter clades.</title>
        <authorList>
            <person name="Skennerton C.T."/>
            <person name="Barr J.J."/>
            <person name="Slater F.R."/>
            <person name="Bond P.L."/>
            <person name="Tyson G.W."/>
        </authorList>
    </citation>
    <scope>NUCLEOTIDE SEQUENCE [LARGE SCALE GENOMIC DNA]</scope>
    <source>
        <strain evidence="5">SK-01</strain>
    </source>
</reference>
<dbReference type="AlphaFoldDB" id="A0A084XUS1"/>
<organism evidence="4 5">
    <name type="scientific">Candidatus Accumulibacter vicinus</name>
    <dbReference type="NCBI Taxonomy" id="2954382"/>
    <lineage>
        <taxon>Bacteria</taxon>
        <taxon>Pseudomonadati</taxon>
        <taxon>Pseudomonadota</taxon>
        <taxon>Betaproteobacteria</taxon>
        <taxon>Candidatus Accumulibacter</taxon>
    </lineage>
</organism>
<feature type="coiled-coil region" evidence="1">
    <location>
        <begin position="166"/>
        <end position="222"/>
    </location>
</feature>
<proteinExistence type="predicted"/>
<evidence type="ECO:0000313" key="5">
    <source>
        <dbReference type="Proteomes" id="UP000019812"/>
    </source>
</evidence>
<dbReference type="Proteomes" id="UP000019812">
    <property type="component" value="Unassembled WGS sequence"/>
</dbReference>
<dbReference type="Pfam" id="PF05598">
    <property type="entry name" value="DUF772"/>
    <property type="match status" value="1"/>
</dbReference>
<protein>
    <submittedName>
        <fullName evidence="4">Transposase DDE domain protein</fullName>
    </submittedName>
</protein>
<dbReference type="EMBL" id="JDSS02000047">
    <property type="protein sequence ID" value="KFB66215.1"/>
    <property type="molecule type" value="Genomic_DNA"/>
</dbReference>
<dbReference type="InterPro" id="IPR047629">
    <property type="entry name" value="IS1182_transpos"/>
</dbReference>
<dbReference type="STRING" id="1457154.CAPSK01_004496"/>
<feature type="domain" description="Transposase InsH N-terminal" evidence="2">
    <location>
        <begin position="19"/>
        <end position="112"/>
    </location>
</feature>
<evidence type="ECO:0000259" key="2">
    <source>
        <dbReference type="Pfam" id="PF05598"/>
    </source>
</evidence>
<comment type="caution">
    <text evidence="4">The sequence shown here is derived from an EMBL/GenBank/DDBJ whole genome shotgun (WGS) entry which is preliminary data.</text>
</comment>
<evidence type="ECO:0000313" key="4">
    <source>
        <dbReference type="EMBL" id="KFB66215.1"/>
    </source>
</evidence>
<evidence type="ECO:0000259" key="3">
    <source>
        <dbReference type="Pfam" id="PF13751"/>
    </source>
</evidence>
<dbReference type="RefSeq" id="WP_034930758.1">
    <property type="nucleotide sequence ID" value="NZ_JDSS02000047.1"/>
</dbReference>
<accession>A0A084XUS1</accession>
<dbReference type="PANTHER" id="PTHR33408">
    <property type="entry name" value="TRANSPOSASE"/>
    <property type="match status" value="1"/>
</dbReference>
<dbReference type="NCBIfam" id="NF033551">
    <property type="entry name" value="transpos_IS1182"/>
    <property type="match status" value="1"/>
</dbReference>
<dbReference type="Pfam" id="PF13751">
    <property type="entry name" value="DDE_Tnp_1_6"/>
    <property type="match status" value="1"/>
</dbReference>
<dbReference type="InterPro" id="IPR008490">
    <property type="entry name" value="Transposase_InsH_N"/>
</dbReference>
<gene>
    <name evidence="4" type="ORF">CAPSK01_004496</name>
</gene>
<dbReference type="PANTHER" id="PTHR33408:SF2">
    <property type="entry name" value="TRANSPOSASE DDE DOMAIN-CONTAINING PROTEIN"/>
    <property type="match status" value="1"/>
</dbReference>